<accession>A0A2M3ZUH1</accession>
<reference evidence="1" key="1">
    <citation type="submission" date="2018-01" db="EMBL/GenBank/DDBJ databases">
        <title>An insight into the sialome of Amazonian anophelines.</title>
        <authorList>
            <person name="Ribeiro J.M."/>
            <person name="Scarpassa V."/>
            <person name="Calvo E."/>
        </authorList>
    </citation>
    <scope>NUCLEOTIDE SEQUENCE</scope>
    <source>
        <tissue evidence="1">Salivary glands</tissue>
    </source>
</reference>
<organism evidence="1">
    <name type="scientific">Anopheles braziliensis</name>
    <dbReference type="NCBI Taxonomy" id="58242"/>
    <lineage>
        <taxon>Eukaryota</taxon>
        <taxon>Metazoa</taxon>
        <taxon>Ecdysozoa</taxon>
        <taxon>Arthropoda</taxon>
        <taxon>Hexapoda</taxon>
        <taxon>Insecta</taxon>
        <taxon>Pterygota</taxon>
        <taxon>Neoptera</taxon>
        <taxon>Endopterygota</taxon>
        <taxon>Diptera</taxon>
        <taxon>Nematocera</taxon>
        <taxon>Culicoidea</taxon>
        <taxon>Culicidae</taxon>
        <taxon>Anophelinae</taxon>
        <taxon>Anopheles</taxon>
    </lineage>
</organism>
<proteinExistence type="predicted"/>
<dbReference type="EMBL" id="GGFM01011466">
    <property type="protein sequence ID" value="MBW32217.1"/>
    <property type="molecule type" value="Transcribed_RNA"/>
</dbReference>
<name>A0A2M3ZUH1_9DIPT</name>
<sequence length="87" mass="9877">MAWMRKLVSLVFSEPVITFWNRHVSTQSSSAPFRLRRIFTPLGNCNVSLFCDRIFILAGVYGVVESQQAIALCETRPNTRFPLLSIA</sequence>
<protein>
    <submittedName>
        <fullName evidence="1">Putative secreted peptide</fullName>
    </submittedName>
</protein>
<evidence type="ECO:0000313" key="1">
    <source>
        <dbReference type="EMBL" id="MBW32217.1"/>
    </source>
</evidence>
<dbReference type="AlphaFoldDB" id="A0A2M3ZUH1"/>